<comment type="caution">
    <text evidence="1">The sequence shown here is derived from an EMBL/GenBank/DDBJ whole genome shotgun (WGS) entry which is preliminary data.</text>
</comment>
<gene>
    <name evidence="1" type="ORF">SDC9_151779</name>
</gene>
<dbReference type="AlphaFoldDB" id="A0A645ER80"/>
<name>A0A645ER80_9ZZZZ</name>
<sequence>MCVNRGVSVTEEASMVVSESGEILSPKYAPEMMAPAIHPSSNPCALPIPISAMPMVAMVVHELPVMTDTSEQMMHVEARKKLG</sequence>
<proteinExistence type="predicted"/>
<organism evidence="1">
    <name type="scientific">bioreactor metagenome</name>
    <dbReference type="NCBI Taxonomy" id="1076179"/>
    <lineage>
        <taxon>unclassified sequences</taxon>
        <taxon>metagenomes</taxon>
        <taxon>ecological metagenomes</taxon>
    </lineage>
</organism>
<protein>
    <submittedName>
        <fullName evidence="1">Uncharacterized protein</fullName>
    </submittedName>
</protein>
<accession>A0A645ER80</accession>
<reference evidence="1" key="1">
    <citation type="submission" date="2019-08" db="EMBL/GenBank/DDBJ databases">
        <authorList>
            <person name="Kucharzyk K."/>
            <person name="Murdoch R.W."/>
            <person name="Higgins S."/>
            <person name="Loffler F."/>
        </authorList>
    </citation>
    <scope>NUCLEOTIDE SEQUENCE</scope>
</reference>
<evidence type="ECO:0000313" key="1">
    <source>
        <dbReference type="EMBL" id="MPN04538.1"/>
    </source>
</evidence>
<dbReference type="EMBL" id="VSSQ01050449">
    <property type="protein sequence ID" value="MPN04538.1"/>
    <property type="molecule type" value="Genomic_DNA"/>
</dbReference>